<reference evidence="1 2" key="1">
    <citation type="journal article" date="2017" name="Nat. Commun.">
        <title>Genome assembly with in vitro proximity ligation data and whole-genome triplication in lettuce.</title>
        <authorList>
            <person name="Reyes-Chin-Wo S."/>
            <person name="Wang Z."/>
            <person name="Yang X."/>
            <person name="Kozik A."/>
            <person name="Arikit S."/>
            <person name="Song C."/>
            <person name="Xia L."/>
            <person name="Froenicke L."/>
            <person name="Lavelle D.O."/>
            <person name="Truco M.J."/>
            <person name="Xia R."/>
            <person name="Zhu S."/>
            <person name="Xu C."/>
            <person name="Xu H."/>
            <person name="Xu X."/>
            <person name="Cox K."/>
            <person name="Korf I."/>
            <person name="Meyers B.C."/>
            <person name="Michelmore R.W."/>
        </authorList>
    </citation>
    <scope>NUCLEOTIDE SEQUENCE [LARGE SCALE GENOMIC DNA]</scope>
    <source>
        <strain evidence="2">cv. Salinas</strain>
        <tissue evidence="1">Seedlings</tissue>
    </source>
</reference>
<comment type="caution">
    <text evidence="1">The sequence shown here is derived from an EMBL/GenBank/DDBJ whole genome shotgun (WGS) entry which is preliminary data.</text>
</comment>
<protein>
    <submittedName>
        <fullName evidence="1">Uncharacterized protein</fullName>
    </submittedName>
</protein>
<gene>
    <name evidence="1" type="ORF">LSAT_V11C500258100</name>
</gene>
<keyword evidence="2" id="KW-1185">Reference proteome</keyword>
<organism evidence="1 2">
    <name type="scientific">Lactuca sativa</name>
    <name type="common">Garden lettuce</name>
    <dbReference type="NCBI Taxonomy" id="4236"/>
    <lineage>
        <taxon>Eukaryota</taxon>
        <taxon>Viridiplantae</taxon>
        <taxon>Streptophyta</taxon>
        <taxon>Embryophyta</taxon>
        <taxon>Tracheophyta</taxon>
        <taxon>Spermatophyta</taxon>
        <taxon>Magnoliopsida</taxon>
        <taxon>eudicotyledons</taxon>
        <taxon>Gunneridae</taxon>
        <taxon>Pentapetalae</taxon>
        <taxon>asterids</taxon>
        <taxon>campanulids</taxon>
        <taxon>Asterales</taxon>
        <taxon>Asteraceae</taxon>
        <taxon>Cichorioideae</taxon>
        <taxon>Cichorieae</taxon>
        <taxon>Lactucinae</taxon>
        <taxon>Lactuca</taxon>
    </lineage>
</organism>
<sequence>MIYCIRRIKSYEDKLKIDDEKEEKRSPKKSLYNFYHQCRRRLPLLSAGPSLFFCYCRRAHHFLSTSVLNIIYHSVPISTTFCQFPISDDLLEMLESPLPPISFLSKELYNCWKV</sequence>
<dbReference type="EMBL" id="NBSK02000005">
    <property type="protein sequence ID" value="KAJ0202950.1"/>
    <property type="molecule type" value="Genomic_DNA"/>
</dbReference>
<evidence type="ECO:0000313" key="2">
    <source>
        <dbReference type="Proteomes" id="UP000235145"/>
    </source>
</evidence>
<evidence type="ECO:0000313" key="1">
    <source>
        <dbReference type="EMBL" id="KAJ0202950.1"/>
    </source>
</evidence>
<proteinExistence type="predicted"/>
<dbReference type="Proteomes" id="UP000235145">
    <property type="component" value="Unassembled WGS sequence"/>
</dbReference>
<accession>A0A9R1VDU6</accession>
<dbReference type="AlphaFoldDB" id="A0A9R1VDU6"/>
<name>A0A9R1VDU6_LACSA</name>